<dbReference type="AlphaFoldDB" id="A0A974PGX1"/>
<organism evidence="2 3">
    <name type="scientific">Paenibacillus sonchi</name>
    <dbReference type="NCBI Taxonomy" id="373687"/>
    <lineage>
        <taxon>Bacteria</taxon>
        <taxon>Bacillati</taxon>
        <taxon>Bacillota</taxon>
        <taxon>Bacilli</taxon>
        <taxon>Bacillales</taxon>
        <taxon>Paenibacillaceae</taxon>
        <taxon>Paenibacillus</taxon>
        <taxon>Paenibacillus sonchi group</taxon>
    </lineage>
</organism>
<feature type="transmembrane region" description="Helical" evidence="1">
    <location>
        <begin position="95"/>
        <end position="114"/>
    </location>
</feature>
<dbReference type="KEGG" id="pson:JI735_15470"/>
<dbReference type="EMBL" id="CP068595">
    <property type="protein sequence ID" value="QQZ63705.1"/>
    <property type="molecule type" value="Genomic_DNA"/>
</dbReference>
<keyword evidence="1" id="KW-1133">Transmembrane helix</keyword>
<feature type="transmembrane region" description="Helical" evidence="1">
    <location>
        <begin position="69"/>
        <end position="88"/>
    </location>
</feature>
<keyword evidence="1" id="KW-0812">Transmembrane</keyword>
<proteinExistence type="predicted"/>
<feature type="transmembrane region" description="Helical" evidence="1">
    <location>
        <begin position="253"/>
        <end position="276"/>
    </location>
</feature>
<protein>
    <submittedName>
        <fullName evidence="2">Uncharacterized protein</fullName>
    </submittedName>
</protein>
<name>A0A974PGX1_9BACL</name>
<sequence>MDRLLLLIAVLGLVYLALLVFVSSSTRQERYLLRLGARWKTLGERMHNERLQQLLYNSGLTISAGKITLFRYSAALIYVLVQAAGGFLRSVPFSIYDLLVAVLILLITSPLRYLPLGWLLAWMHQKTLIQKDGELISFIRLYENNRLRKRGYVQFGAFCAGTAGHFNYIRQDLYELSERAVDEGTERAIEWFCGKFPDNHAFINDIRSILLATEGMDDDTEAANYLREQGKIITKISSDQYLKKWSFIGDVSTIINVIPSIATFLMIVSMAMQYILLIKGNFNGVGLFQ</sequence>
<keyword evidence="1" id="KW-0472">Membrane</keyword>
<dbReference type="RefSeq" id="WP_039834795.1">
    <property type="nucleotide sequence ID" value="NZ_CP068595.1"/>
</dbReference>
<reference evidence="2 3" key="1">
    <citation type="submission" date="2021-01" db="EMBL/GenBank/DDBJ databases">
        <title>Whole genome sequence of Paenibacillus sonchi LMG 24727 for comparative genomics.</title>
        <authorList>
            <person name="Lee G."/>
            <person name="Kim M.-J."/>
            <person name="Lim K."/>
            <person name="Shin J.-H."/>
        </authorList>
    </citation>
    <scope>NUCLEOTIDE SEQUENCE [LARGE SCALE GENOMIC DNA]</scope>
    <source>
        <strain evidence="2 3">LMG 24727</strain>
    </source>
</reference>
<evidence type="ECO:0000256" key="1">
    <source>
        <dbReference type="SAM" id="Phobius"/>
    </source>
</evidence>
<accession>A0A974PGX1</accession>
<evidence type="ECO:0000313" key="3">
    <source>
        <dbReference type="Proteomes" id="UP000595841"/>
    </source>
</evidence>
<evidence type="ECO:0000313" key="2">
    <source>
        <dbReference type="EMBL" id="QQZ63705.1"/>
    </source>
</evidence>
<keyword evidence="3" id="KW-1185">Reference proteome</keyword>
<gene>
    <name evidence="2" type="ORF">JI735_15470</name>
</gene>
<dbReference type="Proteomes" id="UP000595841">
    <property type="component" value="Chromosome"/>
</dbReference>